<evidence type="ECO:0000256" key="4">
    <source>
        <dbReference type="ARBA" id="ARBA00022692"/>
    </source>
</evidence>
<keyword evidence="2 7" id="KW-0813">Transport</keyword>
<dbReference type="Gene3D" id="2.40.170.20">
    <property type="entry name" value="TonB-dependent receptor, beta-barrel domain"/>
    <property type="match status" value="1"/>
</dbReference>
<name>A0A3D8L856_9BACT</name>
<evidence type="ECO:0000259" key="9">
    <source>
        <dbReference type="Pfam" id="PF07715"/>
    </source>
</evidence>
<keyword evidence="10" id="KW-0675">Receptor</keyword>
<evidence type="ECO:0000256" key="8">
    <source>
        <dbReference type="SAM" id="SignalP"/>
    </source>
</evidence>
<dbReference type="RefSeq" id="WP_115567236.1">
    <property type="nucleotide sequence ID" value="NZ_QRGR01000023.1"/>
</dbReference>
<feature type="domain" description="TonB-dependent receptor plug" evidence="9">
    <location>
        <begin position="134"/>
        <end position="241"/>
    </location>
</feature>
<feature type="chain" id="PRO_5017541428" evidence="8">
    <location>
        <begin position="24"/>
        <end position="1011"/>
    </location>
</feature>
<dbReference type="SUPFAM" id="SSF56935">
    <property type="entry name" value="Porins"/>
    <property type="match status" value="1"/>
</dbReference>
<evidence type="ECO:0000256" key="3">
    <source>
        <dbReference type="ARBA" id="ARBA00022452"/>
    </source>
</evidence>
<dbReference type="Gene3D" id="2.60.40.1120">
    <property type="entry name" value="Carboxypeptidase-like, regulatory domain"/>
    <property type="match status" value="1"/>
</dbReference>
<dbReference type="InterPro" id="IPR008969">
    <property type="entry name" value="CarboxyPept-like_regulatory"/>
</dbReference>
<reference evidence="11" key="1">
    <citation type="submission" date="2018-08" db="EMBL/GenBank/DDBJ databases">
        <authorList>
            <person name="Liu Z.-W."/>
            <person name="Du Z.-J."/>
        </authorList>
    </citation>
    <scope>NUCLEOTIDE SEQUENCE [LARGE SCALE GENOMIC DNA]</scope>
    <source>
        <strain evidence="11">H4X</strain>
    </source>
</reference>
<keyword evidence="8" id="KW-0732">Signal</keyword>
<feature type="signal peptide" evidence="8">
    <location>
        <begin position="1"/>
        <end position="23"/>
    </location>
</feature>
<keyword evidence="6 7" id="KW-0998">Cell outer membrane</keyword>
<evidence type="ECO:0000256" key="5">
    <source>
        <dbReference type="ARBA" id="ARBA00023136"/>
    </source>
</evidence>
<dbReference type="InterPro" id="IPR012910">
    <property type="entry name" value="Plug_dom"/>
</dbReference>
<comment type="subcellular location">
    <subcellularLocation>
        <location evidence="1 7">Cell outer membrane</location>
        <topology evidence="1 7">Multi-pass membrane protein</topology>
    </subcellularLocation>
</comment>
<comment type="caution">
    <text evidence="10">The sequence shown here is derived from an EMBL/GenBank/DDBJ whole genome shotgun (WGS) entry which is preliminary data.</text>
</comment>
<dbReference type="PROSITE" id="PS52016">
    <property type="entry name" value="TONB_DEPENDENT_REC_3"/>
    <property type="match status" value="1"/>
</dbReference>
<proteinExistence type="inferred from homology"/>
<evidence type="ECO:0000313" key="11">
    <source>
        <dbReference type="Proteomes" id="UP000256708"/>
    </source>
</evidence>
<sequence length="1011" mass="111366">MANFTKITFLVLLLGLTEVSVKAELLATAEGYTPGINTKVADVVVEGKVTSSKGEPLPGVTVVAKGTANGATTGVDGTFALRLPQASGTLVFSFVGFVSKEVPLTGQTTVNVVLQEDTKALEEVVVVGYGTQKKSDVTGAVSSVKAEEIQELPITNAAQALQGRVAGVNVTMAGTRPGAGVEVRVRGNRSFSANNDPLYVLDGIPITGGINDIAPQDIASIEVLKDASATAIYGSRGANGVVLVTTKRGTVGKPQVTYDTYIGFSQALGKIDMMNGAEFAEYKRESRRATGDYDDSNPQASDEELFEPVELESIRSGRSTDYQEHMLRKGVIQNHQLGVNGGTENTRYAISLNYFEDNGIIKIQDMSRYTLRVNLDQQIGDRIKIGVSSLASRSVLNGLDLNPYDDALAENPLGVPYDEEGNLIFLPTNDGLRSNPLSEIQDGAHVNREDRFRIFSSLYGELKIAEGLTYRLNFGPDLIQSRKGNFTGRYTNARRGNDPTAHTDENQVFNYTLENIVNYNKTFAGKHSLNFTGLYSVQQRQQEETRIDVQGVPAEGMRYHNLGAASKVTGVGSYYQKWNILSYMARANYGYDSRYLLTLTGRADGSSRFAEGNKWGFFPSVALGWNVSNEAFMQDVSWLTTLRMRASYGETGNTGINPYQTQGTLSRTTYSFGNTGLFGFRPGSIRNDALRWETTTSYNVGVDYGLWNNRVSGSIELYRQNTRDLLLQRQLPFTSGFGSVLENIGSTRNSGIEFGLSAIIIPGNDFNWSVDLNAFANREEIVELYGGKTDDVGSQWFIGQPINVYYDYEKIGIWQLGEEEQADQFGQVPGEIRVRDVNGDNQITAADRVILGTPRPSWQGGMTHRFAYKNFDLSFFVFGQFGNTIISNIHEGGPINLFGRYNSLDVDYWTPENPTNAYPRPNQNQESPIYASTLRYFSGSFVKVRNINLGYNLPETLTEKVGLSSVRVYATAQQPLIFSSYVSDHKGIDPEFPRQDTPSYSQYLLGLNVRF</sequence>
<gene>
    <name evidence="10" type="ORF">DXT99_19380</name>
</gene>
<dbReference type="InterPro" id="IPR037066">
    <property type="entry name" value="Plug_dom_sf"/>
</dbReference>
<accession>A0A3D8L856</accession>
<dbReference type="InterPro" id="IPR023997">
    <property type="entry name" value="TonB-dep_OMP_SusC/RagA_CS"/>
</dbReference>
<evidence type="ECO:0000256" key="7">
    <source>
        <dbReference type="PROSITE-ProRule" id="PRU01360"/>
    </source>
</evidence>
<evidence type="ECO:0000256" key="2">
    <source>
        <dbReference type="ARBA" id="ARBA00022448"/>
    </source>
</evidence>
<dbReference type="SUPFAM" id="SSF49464">
    <property type="entry name" value="Carboxypeptidase regulatory domain-like"/>
    <property type="match status" value="1"/>
</dbReference>
<dbReference type="EMBL" id="QRGR01000023">
    <property type="protein sequence ID" value="RDV13513.1"/>
    <property type="molecule type" value="Genomic_DNA"/>
</dbReference>
<dbReference type="NCBIfam" id="TIGR04056">
    <property type="entry name" value="OMP_RagA_SusC"/>
    <property type="match status" value="1"/>
</dbReference>
<comment type="similarity">
    <text evidence="7">Belongs to the TonB-dependent receptor family.</text>
</comment>
<organism evidence="10 11">
    <name type="scientific">Pontibacter diazotrophicus</name>
    <dbReference type="NCBI Taxonomy" id="1400979"/>
    <lineage>
        <taxon>Bacteria</taxon>
        <taxon>Pseudomonadati</taxon>
        <taxon>Bacteroidota</taxon>
        <taxon>Cytophagia</taxon>
        <taxon>Cytophagales</taxon>
        <taxon>Hymenobacteraceae</taxon>
        <taxon>Pontibacter</taxon>
    </lineage>
</organism>
<dbReference type="Pfam" id="PF07715">
    <property type="entry name" value="Plug"/>
    <property type="match status" value="1"/>
</dbReference>
<protein>
    <submittedName>
        <fullName evidence="10">TonB-dependent receptor</fullName>
    </submittedName>
</protein>
<dbReference type="InterPro" id="IPR023996">
    <property type="entry name" value="TonB-dep_OMP_SusC/RagA"/>
</dbReference>
<dbReference type="FunFam" id="2.170.130.10:FF:000008">
    <property type="entry name" value="SusC/RagA family TonB-linked outer membrane protein"/>
    <property type="match status" value="1"/>
</dbReference>
<keyword evidence="11" id="KW-1185">Reference proteome</keyword>
<dbReference type="AlphaFoldDB" id="A0A3D8L856"/>
<keyword evidence="5 7" id="KW-0472">Membrane</keyword>
<keyword evidence="4 7" id="KW-0812">Transmembrane</keyword>
<dbReference type="OrthoDB" id="9768177at2"/>
<evidence type="ECO:0000256" key="1">
    <source>
        <dbReference type="ARBA" id="ARBA00004571"/>
    </source>
</evidence>
<keyword evidence="3 7" id="KW-1134">Transmembrane beta strand</keyword>
<dbReference type="Proteomes" id="UP000256708">
    <property type="component" value="Unassembled WGS sequence"/>
</dbReference>
<dbReference type="NCBIfam" id="TIGR04057">
    <property type="entry name" value="SusC_RagA_signa"/>
    <property type="match status" value="1"/>
</dbReference>
<dbReference type="GO" id="GO:0009279">
    <property type="term" value="C:cell outer membrane"/>
    <property type="evidence" value="ECO:0007669"/>
    <property type="project" value="UniProtKB-SubCell"/>
</dbReference>
<dbReference type="Gene3D" id="2.170.130.10">
    <property type="entry name" value="TonB-dependent receptor, plug domain"/>
    <property type="match status" value="1"/>
</dbReference>
<dbReference type="InterPro" id="IPR039426">
    <property type="entry name" value="TonB-dep_rcpt-like"/>
</dbReference>
<evidence type="ECO:0000256" key="6">
    <source>
        <dbReference type="ARBA" id="ARBA00023237"/>
    </source>
</evidence>
<dbReference type="Pfam" id="PF13715">
    <property type="entry name" value="CarbopepD_reg_2"/>
    <property type="match status" value="1"/>
</dbReference>
<evidence type="ECO:0000313" key="10">
    <source>
        <dbReference type="EMBL" id="RDV13513.1"/>
    </source>
</evidence>
<dbReference type="InterPro" id="IPR036942">
    <property type="entry name" value="Beta-barrel_TonB_sf"/>
</dbReference>